<accession>A0A915JI73</accession>
<name>A0A915JI73_ROMCU</name>
<keyword evidence="1" id="KW-1185">Reference proteome</keyword>
<proteinExistence type="predicted"/>
<evidence type="ECO:0000313" key="1">
    <source>
        <dbReference type="Proteomes" id="UP000887565"/>
    </source>
</evidence>
<dbReference type="WBParaSite" id="nRc.2.0.1.t25840-RA">
    <property type="protein sequence ID" value="nRc.2.0.1.t25840-RA"/>
    <property type="gene ID" value="nRc.2.0.1.g25840"/>
</dbReference>
<protein>
    <submittedName>
        <fullName evidence="2">Uncharacterized protein</fullName>
    </submittedName>
</protein>
<dbReference type="AlphaFoldDB" id="A0A915JI73"/>
<organism evidence="1 2">
    <name type="scientific">Romanomermis culicivorax</name>
    <name type="common">Nematode worm</name>
    <dbReference type="NCBI Taxonomy" id="13658"/>
    <lineage>
        <taxon>Eukaryota</taxon>
        <taxon>Metazoa</taxon>
        <taxon>Ecdysozoa</taxon>
        <taxon>Nematoda</taxon>
        <taxon>Enoplea</taxon>
        <taxon>Dorylaimia</taxon>
        <taxon>Mermithida</taxon>
        <taxon>Mermithoidea</taxon>
        <taxon>Mermithidae</taxon>
        <taxon>Romanomermis</taxon>
    </lineage>
</organism>
<sequence length="218" mass="24025">MDEKTTLADWPDMSKIYANSVKAEESIKGSVKRDRDNGNIISVSVDESYTTLDGLSSYNTFSFVGDSTAPPSVTTDCDEDVDDDELMSWVASGMLPVNTSTTLALNQAYQEILQQFIGRISGLLAQKTVQKMVDDTYVGDPKVRGTLKVPTLVYICPYFRDSAGLCTGLNKEARQIRSGTFFDMLLVPKPKWSKKEISSLQNGLVEMTLQALLSPLLN</sequence>
<evidence type="ECO:0000313" key="2">
    <source>
        <dbReference type="WBParaSite" id="nRc.2.0.1.t25840-RA"/>
    </source>
</evidence>
<reference evidence="2" key="1">
    <citation type="submission" date="2022-11" db="UniProtKB">
        <authorList>
            <consortium name="WormBaseParasite"/>
        </authorList>
    </citation>
    <scope>IDENTIFICATION</scope>
</reference>
<dbReference type="Proteomes" id="UP000887565">
    <property type="component" value="Unplaced"/>
</dbReference>